<dbReference type="Gene3D" id="3.30.70.790">
    <property type="entry name" value="UreE, C-terminal domain"/>
    <property type="match status" value="1"/>
</dbReference>
<dbReference type="Proteomes" id="UP000298588">
    <property type="component" value="Chromosome"/>
</dbReference>
<feature type="domain" description="DUF2007" evidence="1">
    <location>
        <begin position="1"/>
        <end position="65"/>
    </location>
</feature>
<dbReference type="OrthoDB" id="5297170at2"/>
<dbReference type="EMBL" id="CP039865">
    <property type="protein sequence ID" value="QCK88252.1"/>
    <property type="molecule type" value="Genomic_DNA"/>
</dbReference>
<evidence type="ECO:0000313" key="2">
    <source>
        <dbReference type="EMBL" id="QCK88252.1"/>
    </source>
</evidence>
<evidence type="ECO:0000313" key="3">
    <source>
        <dbReference type="Proteomes" id="UP000298588"/>
    </source>
</evidence>
<sequence>MREIIRTPDPVLISAVEALLTSAGIPFVVADRHISALEAGIVAFPIRILVPDDRAESTRRLLIDAGLGDELRPMQ</sequence>
<accession>A0A4D7QWG1</accession>
<dbReference type="AlphaFoldDB" id="A0A4D7QWG1"/>
<dbReference type="InterPro" id="IPR018551">
    <property type="entry name" value="DUF2007"/>
</dbReference>
<protein>
    <submittedName>
        <fullName evidence="2">DUF2007 domain-containing protein</fullName>
    </submittedName>
</protein>
<name>A0A4D7QWG1_9HYPH</name>
<dbReference type="SUPFAM" id="SSF54913">
    <property type="entry name" value="GlnB-like"/>
    <property type="match status" value="1"/>
</dbReference>
<organism evidence="2 3">
    <name type="scientific">Phreatobacter aquaticus</name>
    <dbReference type="NCBI Taxonomy" id="2570229"/>
    <lineage>
        <taxon>Bacteria</taxon>
        <taxon>Pseudomonadati</taxon>
        <taxon>Pseudomonadota</taxon>
        <taxon>Alphaproteobacteria</taxon>
        <taxon>Hyphomicrobiales</taxon>
        <taxon>Phreatobacteraceae</taxon>
        <taxon>Phreatobacter</taxon>
    </lineage>
</organism>
<gene>
    <name evidence="2" type="ORF">E8L99_22065</name>
</gene>
<keyword evidence="3" id="KW-1185">Reference proteome</keyword>
<dbReference type="KEGG" id="paqt:E8L99_22065"/>
<dbReference type="InterPro" id="IPR011322">
    <property type="entry name" value="N-reg_PII-like_a/b"/>
</dbReference>
<evidence type="ECO:0000259" key="1">
    <source>
        <dbReference type="Pfam" id="PF09413"/>
    </source>
</evidence>
<reference evidence="2 3" key="1">
    <citation type="submission" date="2019-04" db="EMBL/GenBank/DDBJ databases">
        <title>Phreatobacter aquaticus sp. nov.</title>
        <authorList>
            <person name="Choi A."/>
            <person name="Baek K."/>
        </authorList>
    </citation>
    <scope>NUCLEOTIDE SEQUENCE [LARGE SCALE GENOMIC DNA]</scope>
    <source>
        <strain evidence="2 3">NMCR1094</strain>
    </source>
</reference>
<proteinExistence type="predicted"/>
<dbReference type="Pfam" id="PF09413">
    <property type="entry name" value="DUF2007"/>
    <property type="match status" value="1"/>
</dbReference>
<dbReference type="RefSeq" id="WP_137101580.1">
    <property type="nucleotide sequence ID" value="NZ_CP039865.1"/>
</dbReference>